<feature type="transmembrane region" description="Helical" evidence="9">
    <location>
        <begin position="78"/>
        <end position="96"/>
    </location>
</feature>
<feature type="transmembrane region" description="Helical" evidence="9">
    <location>
        <begin position="43"/>
        <end position="66"/>
    </location>
</feature>
<evidence type="ECO:0000256" key="3">
    <source>
        <dbReference type="ARBA" id="ARBA00022989"/>
    </source>
</evidence>
<dbReference type="InterPro" id="IPR000276">
    <property type="entry name" value="GPCR_Rhodpsn"/>
</dbReference>
<evidence type="ECO:0000313" key="12">
    <source>
        <dbReference type="Proteomes" id="UP000472260"/>
    </source>
</evidence>
<keyword evidence="3 9" id="KW-1133">Transmembrane helix</keyword>
<dbReference type="AlphaFoldDB" id="A0A671P2A7"/>
<organism evidence="11 12">
    <name type="scientific">Sinocyclocheilus anshuiensis</name>
    <dbReference type="NCBI Taxonomy" id="1608454"/>
    <lineage>
        <taxon>Eukaryota</taxon>
        <taxon>Metazoa</taxon>
        <taxon>Chordata</taxon>
        <taxon>Craniata</taxon>
        <taxon>Vertebrata</taxon>
        <taxon>Euteleostomi</taxon>
        <taxon>Actinopterygii</taxon>
        <taxon>Neopterygii</taxon>
        <taxon>Teleostei</taxon>
        <taxon>Ostariophysi</taxon>
        <taxon>Cypriniformes</taxon>
        <taxon>Cyprinidae</taxon>
        <taxon>Cyprininae</taxon>
        <taxon>Sinocyclocheilus</taxon>
    </lineage>
</organism>
<sequence>METPRSSFNTTSDSDLYSTTAEPNYDAYNRSRMKTYYNYYTELTVPASIIASIEIPMICLAIYAVYSLIKSKQAAPVFVINLLISDLIQIVGTLLLNASLLFSYIIIWAGSIGLYFMTCIAVERYVLIAHPVWHRSHRSVKYFVCTSLTGWLIPFIVCLVCFFINRLMYIMPFIPYLVIIVCFVGTCRSLSHSISLSPLKQQLVLAPLFFVVISYTFLILPFQIYIFLLLHEHEFPLSLVIFTFILYLLNPLVDCLLYVFMRSDAEKIIRTPHCCSRLKRVQTETGQTTSTDVQCDHV</sequence>
<evidence type="ECO:0000256" key="5">
    <source>
        <dbReference type="ARBA" id="ARBA00023136"/>
    </source>
</evidence>
<keyword evidence="2 9" id="KW-0812">Transmembrane</keyword>
<feature type="transmembrane region" description="Helical" evidence="9">
    <location>
        <begin position="173"/>
        <end position="191"/>
    </location>
</feature>
<evidence type="ECO:0000256" key="7">
    <source>
        <dbReference type="ARBA" id="ARBA00023180"/>
    </source>
</evidence>
<dbReference type="PANTHER" id="PTHR24232">
    <property type="entry name" value="G-PROTEIN COUPLED RECEPTOR"/>
    <property type="match status" value="1"/>
</dbReference>
<keyword evidence="8" id="KW-0807">Transducer</keyword>
<keyword evidence="5 9" id="KW-0472">Membrane</keyword>
<keyword evidence="6" id="KW-0675">Receptor</keyword>
<keyword evidence="12" id="KW-1185">Reference proteome</keyword>
<evidence type="ECO:0000256" key="8">
    <source>
        <dbReference type="ARBA" id="ARBA00023224"/>
    </source>
</evidence>
<dbReference type="GO" id="GO:0007200">
    <property type="term" value="P:phospholipase C-activating G protein-coupled receptor signaling pathway"/>
    <property type="evidence" value="ECO:0007669"/>
    <property type="project" value="TreeGrafter"/>
</dbReference>
<dbReference type="PROSITE" id="PS50262">
    <property type="entry name" value="G_PROTEIN_RECEP_F1_2"/>
    <property type="match status" value="1"/>
</dbReference>
<evidence type="ECO:0000256" key="2">
    <source>
        <dbReference type="ARBA" id="ARBA00022692"/>
    </source>
</evidence>
<dbReference type="GO" id="GO:0035025">
    <property type="term" value="P:positive regulation of Rho protein signal transduction"/>
    <property type="evidence" value="ECO:0007669"/>
    <property type="project" value="TreeGrafter"/>
</dbReference>
<feature type="transmembrane region" description="Helical" evidence="9">
    <location>
        <begin position="239"/>
        <end position="260"/>
    </location>
</feature>
<reference evidence="11" key="1">
    <citation type="submission" date="2025-08" db="UniProtKB">
        <authorList>
            <consortium name="Ensembl"/>
        </authorList>
    </citation>
    <scope>IDENTIFICATION</scope>
</reference>
<dbReference type="Ensembl" id="ENSSANT00000056134.1">
    <property type="protein sequence ID" value="ENSSANP00000052799.1"/>
    <property type="gene ID" value="ENSSANG00000026423.1"/>
</dbReference>
<feature type="transmembrane region" description="Helical" evidence="9">
    <location>
        <begin position="142"/>
        <end position="167"/>
    </location>
</feature>
<proteinExistence type="predicted"/>
<feature type="domain" description="G-protein coupled receptors family 1 profile" evidence="10">
    <location>
        <begin position="57"/>
        <end position="219"/>
    </location>
</feature>
<evidence type="ECO:0000256" key="9">
    <source>
        <dbReference type="SAM" id="Phobius"/>
    </source>
</evidence>
<feature type="transmembrane region" description="Helical" evidence="9">
    <location>
        <begin position="203"/>
        <end position="227"/>
    </location>
</feature>
<evidence type="ECO:0000256" key="4">
    <source>
        <dbReference type="ARBA" id="ARBA00023040"/>
    </source>
</evidence>
<dbReference type="GO" id="GO:0005886">
    <property type="term" value="C:plasma membrane"/>
    <property type="evidence" value="ECO:0007669"/>
    <property type="project" value="TreeGrafter"/>
</dbReference>
<dbReference type="Gene3D" id="1.20.1070.10">
    <property type="entry name" value="Rhodopsin 7-helix transmembrane proteins"/>
    <property type="match status" value="2"/>
</dbReference>
<evidence type="ECO:0000256" key="1">
    <source>
        <dbReference type="ARBA" id="ARBA00004141"/>
    </source>
</evidence>
<accession>A0A671P2A7</accession>
<reference evidence="11" key="2">
    <citation type="submission" date="2025-09" db="UniProtKB">
        <authorList>
            <consortium name="Ensembl"/>
        </authorList>
    </citation>
    <scope>IDENTIFICATION</scope>
</reference>
<dbReference type="PANTHER" id="PTHR24232:SF85">
    <property type="entry name" value="G-PROTEIN COUPLED RECEPTOR 4"/>
    <property type="match status" value="1"/>
</dbReference>
<dbReference type="InterPro" id="IPR017452">
    <property type="entry name" value="GPCR_Rhodpsn_7TM"/>
</dbReference>
<dbReference type="Proteomes" id="UP000472260">
    <property type="component" value="Unassembled WGS sequence"/>
</dbReference>
<keyword evidence="7" id="KW-0325">Glycoprotein</keyword>
<dbReference type="PROSITE" id="PS00237">
    <property type="entry name" value="G_PROTEIN_RECEP_F1_1"/>
    <property type="match status" value="1"/>
</dbReference>
<protein>
    <recommendedName>
        <fullName evidence="10">G-protein coupled receptors family 1 profile domain-containing protein</fullName>
    </recommendedName>
</protein>
<keyword evidence="4" id="KW-0297">G-protein coupled receptor</keyword>
<evidence type="ECO:0000313" key="11">
    <source>
        <dbReference type="Ensembl" id="ENSSANP00000052799.1"/>
    </source>
</evidence>
<evidence type="ECO:0000259" key="10">
    <source>
        <dbReference type="PROSITE" id="PS50262"/>
    </source>
</evidence>
<comment type="subcellular location">
    <subcellularLocation>
        <location evidence="1">Membrane</location>
        <topology evidence="1">Multi-pass membrane protein</topology>
    </subcellularLocation>
</comment>
<dbReference type="GO" id="GO:0004930">
    <property type="term" value="F:G protein-coupled receptor activity"/>
    <property type="evidence" value="ECO:0007669"/>
    <property type="project" value="UniProtKB-KW"/>
</dbReference>
<feature type="transmembrane region" description="Helical" evidence="9">
    <location>
        <begin position="102"/>
        <end position="122"/>
    </location>
</feature>
<dbReference type="Pfam" id="PF00001">
    <property type="entry name" value="7tm_1"/>
    <property type="match status" value="1"/>
</dbReference>
<dbReference type="SUPFAM" id="SSF81321">
    <property type="entry name" value="Family A G protein-coupled receptor-like"/>
    <property type="match status" value="1"/>
</dbReference>
<evidence type="ECO:0000256" key="6">
    <source>
        <dbReference type="ARBA" id="ARBA00023170"/>
    </source>
</evidence>
<name>A0A671P2A7_9TELE</name>